<reference evidence="4" key="1">
    <citation type="journal article" date="2015" name="Genome Announc.">
        <title>Draft genome sequence of the fungus Penicillium brasilianum MG11.</title>
        <authorList>
            <person name="Horn F."/>
            <person name="Linde J."/>
            <person name="Mattern D.J."/>
            <person name="Walther G."/>
            <person name="Guthke R."/>
            <person name="Brakhage A.A."/>
            <person name="Valiante V."/>
        </authorList>
    </citation>
    <scope>NUCLEOTIDE SEQUENCE [LARGE SCALE GENOMIC DNA]</scope>
    <source>
        <strain evidence="4">MG11</strain>
    </source>
</reference>
<sequence>MSATAKKQYYNAGVLLFPGADILDFTGPMEVLSHVLHNRNPDDPDRMFTIRSIAQSTTIRAANALIVQVDTTLDHALENISEYDILVVPGGPPSVLQPMVDANVPEVELIRNFARLPRTSSQRPRLLFSVCTGAFLLGAAGILSGLTVTTHHRAIDTLRDICLRFGDRSEPPTNVVHKRYIDGGYLKGNAVQVFTAGGVSSGLDASFYIVRQLTTPEMATFVSRLMEYDWTELDE</sequence>
<name>A0A0F7TTI0_PENBI</name>
<dbReference type="InterPro" id="IPR029062">
    <property type="entry name" value="Class_I_gatase-like"/>
</dbReference>
<dbReference type="InterPro" id="IPR052158">
    <property type="entry name" value="INH-QAR"/>
</dbReference>
<dbReference type="AlphaFoldDB" id="A0A0F7TTI0"/>
<dbReference type="Pfam" id="PF01965">
    <property type="entry name" value="DJ-1_PfpI"/>
    <property type="match status" value="1"/>
</dbReference>
<evidence type="ECO:0000313" key="4">
    <source>
        <dbReference type="Proteomes" id="UP000042958"/>
    </source>
</evidence>
<gene>
    <name evidence="3" type="ORF">PMG11_08571</name>
</gene>
<dbReference type="PANTHER" id="PTHR43130:SF3">
    <property type="entry name" value="HTH-TYPE TRANSCRIPTIONAL REGULATOR RV1931C"/>
    <property type="match status" value="1"/>
</dbReference>
<dbReference type="Proteomes" id="UP000042958">
    <property type="component" value="Unassembled WGS sequence"/>
</dbReference>
<dbReference type="OrthoDB" id="543156at2759"/>
<feature type="transmembrane region" description="Helical" evidence="1">
    <location>
        <begin position="126"/>
        <end position="146"/>
    </location>
</feature>
<dbReference type="PANTHER" id="PTHR43130">
    <property type="entry name" value="ARAC-FAMILY TRANSCRIPTIONAL REGULATOR"/>
    <property type="match status" value="1"/>
</dbReference>
<feature type="domain" description="DJ-1/PfpI" evidence="2">
    <location>
        <begin position="14"/>
        <end position="167"/>
    </location>
</feature>
<evidence type="ECO:0000259" key="2">
    <source>
        <dbReference type="Pfam" id="PF01965"/>
    </source>
</evidence>
<keyword evidence="1" id="KW-0812">Transmembrane</keyword>
<dbReference type="Gene3D" id="3.40.50.880">
    <property type="match status" value="1"/>
</dbReference>
<accession>A0A0F7TTI0</accession>
<proteinExistence type="predicted"/>
<keyword evidence="1" id="KW-0472">Membrane</keyword>
<dbReference type="STRING" id="104259.A0A0F7TTI0"/>
<organism evidence="3 4">
    <name type="scientific">Penicillium brasilianum</name>
    <dbReference type="NCBI Taxonomy" id="104259"/>
    <lineage>
        <taxon>Eukaryota</taxon>
        <taxon>Fungi</taxon>
        <taxon>Dikarya</taxon>
        <taxon>Ascomycota</taxon>
        <taxon>Pezizomycotina</taxon>
        <taxon>Eurotiomycetes</taxon>
        <taxon>Eurotiomycetidae</taxon>
        <taxon>Eurotiales</taxon>
        <taxon>Aspergillaceae</taxon>
        <taxon>Penicillium</taxon>
    </lineage>
</organism>
<evidence type="ECO:0000256" key="1">
    <source>
        <dbReference type="SAM" id="Phobius"/>
    </source>
</evidence>
<keyword evidence="4" id="KW-1185">Reference proteome</keyword>
<keyword evidence="1" id="KW-1133">Transmembrane helix</keyword>
<dbReference type="SUPFAM" id="SSF52317">
    <property type="entry name" value="Class I glutamine amidotransferase-like"/>
    <property type="match status" value="1"/>
</dbReference>
<dbReference type="EMBL" id="CDHK01000008">
    <property type="protein sequence ID" value="CEJ59974.1"/>
    <property type="molecule type" value="Genomic_DNA"/>
</dbReference>
<dbReference type="InterPro" id="IPR002818">
    <property type="entry name" value="DJ-1/PfpI"/>
</dbReference>
<evidence type="ECO:0000313" key="3">
    <source>
        <dbReference type="EMBL" id="CEJ59974.1"/>
    </source>
</evidence>
<protein>
    <recommendedName>
        <fullName evidence="2">DJ-1/PfpI domain-containing protein</fullName>
    </recommendedName>
</protein>
<dbReference type="CDD" id="cd03139">
    <property type="entry name" value="GATase1_PfpI_2"/>
    <property type="match status" value="1"/>
</dbReference>